<feature type="domain" description="ApeI dehydratase-like" evidence="1">
    <location>
        <begin position="14"/>
        <end position="90"/>
    </location>
</feature>
<protein>
    <submittedName>
        <fullName evidence="2">3-hydroxyacyl-ACP dehydratase</fullName>
    </submittedName>
</protein>
<accession>A0A5M8R1X3</accession>
<evidence type="ECO:0000313" key="3">
    <source>
        <dbReference type="Proteomes" id="UP000323994"/>
    </source>
</evidence>
<organism evidence="2 3">
    <name type="scientific">Dyadobacter flavalbus</name>
    <dbReference type="NCBI Taxonomy" id="2579942"/>
    <lineage>
        <taxon>Bacteria</taxon>
        <taxon>Pseudomonadati</taxon>
        <taxon>Bacteroidota</taxon>
        <taxon>Cytophagia</taxon>
        <taxon>Cytophagales</taxon>
        <taxon>Spirosomataceae</taxon>
        <taxon>Dyadobacter</taxon>
    </lineage>
</organism>
<dbReference type="RefSeq" id="WP_139010650.1">
    <property type="nucleotide sequence ID" value="NZ_VBSN01000019.1"/>
</dbReference>
<dbReference type="InterPro" id="IPR029069">
    <property type="entry name" value="HotDog_dom_sf"/>
</dbReference>
<dbReference type="InterPro" id="IPR054545">
    <property type="entry name" value="ApeI-like"/>
</dbReference>
<comment type="caution">
    <text evidence="2">The sequence shown here is derived from an EMBL/GenBank/DDBJ whole genome shotgun (WGS) entry which is preliminary data.</text>
</comment>
<evidence type="ECO:0000259" key="1">
    <source>
        <dbReference type="Pfam" id="PF22818"/>
    </source>
</evidence>
<sequence>MFLNDLYSIINFNQSEDKLVSEIRLNASHRLFQGHFPGMPVTPGVVQLQIVKELLEQHFHKKIRLDTLRSCKFLHILNPVENPLIRINIKWRISESMEVTASAESGEVIFFKVQATYL</sequence>
<dbReference type="SUPFAM" id="SSF54637">
    <property type="entry name" value="Thioesterase/thiol ester dehydrase-isomerase"/>
    <property type="match status" value="1"/>
</dbReference>
<gene>
    <name evidence="2" type="ORF">FEM33_03110</name>
</gene>
<dbReference type="AlphaFoldDB" id="A0A5M8R1X3"/>
<keyword evidence="3" id="KW-1185">Reference proteome</keyword>
<dbReference type="EMBL" id="VBSN01000019">
    <property type="protein sequence ID" value="KAA6441310.1"/>
    <property type="molecule type" value="Genomic_DNA"/>
</dbReference>
<evidence type="ECO:0000313" key="2">
    <source>
        <dbReference type="EMBL" id="KAA6441310.1"/>
    </source>
</evidence>
<dbReference type="Gene3D" id="3.10.129.10">
    <property type="entry name" value="Hotdog Thioesterase"/>
    <property type="match status" value="1"/>
</dbReference>
<dbReference type="OrthoDB" id="9772788at2"/>
<dbReference type="Proteomes" id="UP000323994">
    <property type="component" value="Unassembled WGS sequence"/>
</dbReference>
<reference evidence="2 3" key="1">
    <citation type="submission" date="2019-05" db="EMBL/GenBank/DDBJ databases">
        <authorList>
            <person name="Qu J.-H."/>
        </authorList>
    </citation>
    <scope>NUCLEOTIDE SEQUENCE [LARGE SCALE GENOMIC DNA]</scope>
    <source>
        <strain evidence="2 3">NS28</strain>
    </source>
</reference>
<dbReference type="GO" id="GO:0016829">
    <property type="term" value="F:lyase activity"/>
    <property type="evidence" value="ECO:0007669"/>
    <property type="project" value="UniProtKB-KW"/>
</dbReference>
<name>A0A5M8R1X3_9BACT</name>
<dbReference type="Pfam" id="PF22818">
    <property type="entry name" value="ApeI-like"/>
    <property type="match status" value="1"/>
</dbReference>
<proteinExistence type="predicted"/>